<dbReference type="Pfam" id="PF13354">
    <property type="entry name" value="Beta-lactamase2"/>
    <property type="match status" value="1"/>
</dbReference>
<evidence type="ECO:0000313" key="2">
    <source>
        <dbReference type="EMBL" id="TYS68693.1"/>
    </source>
</evidence>
<dbReference type="GO" id="GO:0008800">
    <property type="term" value="F:beta-lactamase activity"/>
    <property type="evidence" value="ECO:0007669"/>
    <property type="project" value="InterPro"/>
</dbReference>
<protein>
    <submittedName>
        <fullName evidence="2">Serine hydrolase</fullName>
    </submittedName>
</protein>
<dbReference type="Gene3D" id="3.40.710.10">
    <property type="entry name" value="DD-peptidase/beta-lactamase superfamily"/>
    <property type="match status" value="1"/>
</dbReference>
<name>A0A5D4SZG6_9BACI</name>
<proteinExistence type="predicted"/>
<evidence type="ECO:0000259" key="1">
    <source>
        <dbReference type="Pfam" id="PF13354"/>
    </source>
</evidence>
<comment type="caution">
    <text evidence="2">The sequence shown here is derived from an EMBL/GenBank/DDBJ whole genome shotgun (WGS) entry which is preliminary data.</text>
</comment>
<dbReference type="Proteomes" id="UP000322524">
    <property type="component" value="Unassembled WGS sequence"/>
</dbReference>
<dbReference type="EMBL" id="VTEV01000003">
    <property type="protein sequence ID" value="TYS68693.1"/>
    <property type="molecule type" value="Genomic_DNA"/>
</dbReference>
<organism evidence="2 3">
    <name type="scientific">Sutcliffiella horikoshii</name>
    <dbReference type="NCBI Taxonomy" id="79883"/>
    <lineage>
        <taxon>Bacteria</taxon>
        <taxon>Bacillati</taxon>
        <taxon>Bacillota</taxon>
        <taxon>Bacilli</taxon>
        <taxon>Bacillales</taxon>
        <taxon>Bacillaceae</taxon>
        <taxon>Sutcliffiella</taxon>
    </lineage>
</organism>
<dbReference type="PANTHER" id="PTHR35333:SF3">
    <property type="entry name" value="BETA-LACTAMASE-TYPE TRANSPEPTIDASE FOLD CONTAINING PROTEIN"/>
    <property type="match status" value="1"/>
</dbReference>
<dbReference type="AlphaFoldDB" id="A0A5D4SZG6"/>
<dbReference type="SUPFAM" id="SSF56601">
    <property type="entry name" value="beta-lactamase/transpeptidase-like"/>
    <property type="match status" value="1"/>
</dbReference>
<keyword evidence="2" id="KW-0378">Hydrolase</keyword>
<reference evidence="2 3" key="1">
    <citation type="submission" date="2019-08" db="EMBL/GenBank/DDBJ databases">
        <title>Bacillus genomes from the desert of Cuatro Cienegas, Coahuila.</title>
        <authorList>
            <person name="Olmedo-Alvarez G."/>
        </authorList>
    </citation>
    <scope>NUCLEOTIDE SEQUENCE [LARGE SCALE GENOMIC DNA]</scope>
    <source>
        <strain evidence="2 3">CH28_1T</strain>
    </source>
</reference>
<dbReference type="GO" id="GO:0030655">
    <property type="term" value="P:beta-lactam antibiotic catabolic process"/>
    <property type="evidence" value="ECO:0007669"/>
    <property type="project" value="InterPro"/>
</dbReference>
<dbReference type="RefSeq" id="WP_148987560.1">
    <property type="nucleotide sequence ID" value="NZ_VTEV01000003.1"/>
</dbReference>
<dbReference type="InterPro" id="IPR012338">
    <property type="entry name" value="Beta-lactam/transpept-like"/>
</dbReference>
<dbReference type="GO" id="GO:0046677">
    <property type="term" value="P:response to antibiotic"/>
    <property type="evidence" value="ECO:0007669"/>
    <property type="project" value="InterPro"/>
</dbReference>
<evidence type="ECO:0000313" key="3">
    <source>
        <dbReference type="Proteomes" id="UP000322524"/>
    </source>
</evidence>
<sequence>MMGTETRLLELKERVQAVVDSTAGHVSFMLEDNCGQLLEKDCDVPKKAASLIKIPLLMAALKQVEAGNINLSDRMNIESESRVGGAGVIQYLDQDTSFTLCDFLTLMITVSDNSATNKVIDLIGIDSVNKFCTEQGLSNTILERKMMDVKASDAGLENRTCARDIVACLKILLDPKSNVLNVESKQLMMSMLRGQQLLDKLPFFMNLNTVQVANKTGELPGVEHDCGIVTFGEKSLIMAVLVDNLIENPSGKRAIQKIGRIIEEYLKGS</sequence>
<accession>A0A5D4SZG6</accession>
<dbReference type="PANTHER" id="PTHR35333">
    <property type="entry name" value="BETA-LACTAMASE"/>
    <property type="match status" value="1"/>
</dbReference>
<dbReference type="OrthoDB" id="9775096at2"/>
<dbReference type="InterPro" id="IPR000871">
    <property type="entry name" value="Beta-lactam_class-A"/>
</dbReference>
<gene>
    <name evidence="2" type="ORF">FZC76_07040</name>
</gene>
<dbReference type="InterPro" id="IPR045155">
    <property type="entry name" value="Beta-lactam_cat"/>
</dbReference>
<feature type="domain" description="Beta-lactamase class A catalytic" evidence="1">
    <location>
        <begin position="44"/>
        <end position="242"/>
    </location>
</feature>